<dbReference type="OrthoDB" id="5296692at2"/>
<organism evidence="1 2">
    <name type="scientific">Pigmentiphaga aceris</name>
    <dbReference type="NCBI Taxonomy" id="1940612"/>
    <lineage>
        <taxon>Bacteria</taxon>
        <taxon>Pseudomonadati</taxon>
        <taxon>Pseudomonadota</taxon>
        <taxon>Betaproteobacteria</taxon>
        <taxon>Burkholderiales</taxon>
        <taxon>Alcaligenaceae</taxon>
        <taxon>Pigmentiphaga</taxon>
    </lineage>
</organism>
<reference evidence="1 2" key="1">
    <citation type="submission" date="2019-08" db="EMBL/GenBank/DDBJ databases">
        <title>Amphibian skin-associated Pigmentiphaga: genome sequence and occurrence across geography and hosts.</title>
        <authorList>
            <person name="Bletz M.C."/>
            <person name="Bunk B."/>
            <person name="Sproeer C."/>
            <person name="Biwer P."/>
            <person name="Reiter S."/>
            <person name="Rabemananjara F.C.E."/>
            <person name="Schulz S."/>
            <person name="Overmann J."/>
            <person name="Vences M."/>
        </authorList>
    </citation>
    <scope>NUCLEOTIDE SEQUENCE [LARGE SCALE GENOMIC DNA]</scope>
    <source>
        <strain evidence="1 2">Mada1488</strain>
    </source>
</reference>
<proteinExistence type="predicted"/>
<dbReference type="RefSeq" id="WP_148817810.1">
    <property type="nucleotide sequence ID" value="NZ_CP043046.1"/>
</dbReference>
<dbReference type="Proteomes" id="UP000325161">
    <property type="component" value="Chromosome"/>
</dbReference>
<evidence type="ECO:0000313" key="1">
    <source>
        <dbReference type="EMBL" id="QEI08339.1"/>
    </source>
</evidence>
<name>A0A5C0B0S3_9BURK</name>
<dbReference type="KEGG" id="pacr:FXN63_22745"/>
<dbReference type="Pfam" id="PF11943">
    <property type="entry name" value="DUF3460"/>
    <property type="match status" value="1"/>
</dbReference>
<keyword evidence="2" id="KW-1185">Reference proteome</keyword>
<protein>
    <submittedName>
        <fullName evidence="1">DUF3460 family protein</fullName>
    </submittedName>
</protein>
<gene>
    <name evidence="1" type="ORF">FXN63_22745</name>
</gene>
<dbReference type="AlphaFoldDB" id="A0A5C0B0S3"/>
<dbReference type="InterPro" id="IPR021853">
    <property type="entry name" value="DUF3460"/>
</dbReference>
<accession>A0A5C0B0S3</accession>
<sequence>MINNYESEITNFLKDLKEQRPTLEAEQREGRGRLWDKTLNSELEDGFRDGRVQQRPYVYQTES</sequence>
<evidence type="ECO:0000313" key="2">
    <source>
        <dbReference type="Proteomes" id="UP000325161"/>
    </source>
</evidence>
<dbReference type="EMBL" id="CP043046">
    <property type="protein sequence ID" value="QEI08339.1"/>
    <property type="molecule type" value="Genomic_DNA"/>
</dbReference>